<reference evidence="3 4" key="1">
    <citation type="submission" date="2014-11" db="EMBL/GenBank/DDBJ databases">
        <title>Whole genome shotgun sequence of Sphingomonas parapaucimobilis NBRC 15100.</title>
        <authorList>
            <person name="Katano-Makiyama Y."/>
            <person name="Hosoyama A."/>
            <person name="Hashimoto M."/>
            <person name="Hosoyama Y."/>
            <person name="Noguchi M."/>
            <person name="Numata M."/>
            <person name="Tsuchikane K."/>
            <person name="Hirakata S."/>
            <person name="Uohara A."/>
            <person name="Shimodaira J."/>
            <person name="Ohji S."/>
            <person name="Ichikawa N."/>
            <person name="Kimura A."/>
            <person name="Yamazoe A."/>
            <person name="Fujita N."/>
        </authorList>
    </citation>
    <scope>NUCLEOTIDE SEQUENCE [LARGE SCALE GENOMIC DNA]</scope>
    <source>
        <strain evidence="3 4">NBRC 15100</strain>
    </source>
</reference>
<gene>
    <name evidence="3" type="ORF">SP5_045_00090</name>
</gene>
<keyword evidence="2" id="KW-0732">Signal</keyword>
<feature type="compositionally biased region" description="Basic and acidic residues" evidence="1">
    <location>
        <begin position="57"/>
        <end position="67"/>
    </location>
</feature>
<organism evidence="3 4">
    <name type="scientific">Sphingomonas parapaucimobilis NBRC 15100</name>
    <dbReference type="NCBI Taxonomy" id="1219049"/>
    <lineage>
        <taxon>Bacteria</taxon>
        <taxon>Pseudomonadati</taxon>
        <taxon>Pseudomonadota</taxon>
        <taxon>Alphaproteobacteria</taxon>
        <taxon>Sphingomonadales</taxon>
        <taxon>Sphingomonadaceae</taxon>
        <taxon>Sphingomonas</taxon>
    </lineage>
</organism>
<comment type="caution">
    <text evidence="3">The sequence shown here is derived from an EMBL/GenBank/DDBJ whole genome shotgun (WGS) entry which is preliminary data.</text>
</comment>
<protein>
    <recommendedName>
        <fullName evidence="5">YARHG domain-containing protein</fullName>
    </recommendedName>
</protein>
<dbReference type="AlphaFoldDB" id="A0A0A1W6L5"/>
<keyword evidence="4" id="KW-1185">Reference proteome</keyword>
<name>A0A0A1W6L5_9SPHN</name>
<feature type="region of interest" description="Disordered" evidence="1">
    <location>
        <begin position="57"/>
        <end position="81"/>
    </location>
</feature>
<dbReference type="Proteomes" id="UP000032305">
    <property type="component" value="Unassembled WGS sequence"/>
</dbReference>
<dbReference type="RefSeq" id="WP_157013645.1">
    <property type="nucleotide sequence ID" value="NZ_BBPI01000045.1"/>
</dbReference>
<evidence type="ECO:0000256" key="1">
    <source>
        <dbReference type="SAM" id="MobiDB-lite"/>
    </source>
</evidence>
<evidence type="ECO:0000256" key="2">
    <source>
        <dbReference type="SAM" id="SignalP"/>
    </source>
</evidence>
<feature type="chain" id="PRO_5001982187" description="YARHG domain-containing protein" evidence="2">
    <location>
        <begin position="21"/>
        <end position="81"/>
    </location>
</feature>
<proteinExistence type="predicted"/>
<dbReference type="EMBL" id="BBPI01000045">
    <property type="protein sequence ID" value="GAM01090.1"/>
    <property type="molecule type" value="Genomic_DNA"/>
</dbReference>
<sequence length="81" mass="8547">MTLGLLLALAAQSSAAPAPARPPVDPAAADKPICRRIVETGSFVKTKKLCMTREEWARQREASRDLAQRAVSDGSGRAGGN</sequence>
<evidence type="ECO:0000313" key="4">
    <source>
        <dbReference type="Proteomes" id="UP000032305"/>
    </source>
</evidence>
<accession>A0A0A1W6L5</accession>
<evidence type="ECO:0008006" key="5">
    <source>
        <dbReference type="Google" id="ProtNLM"/>
    </source>
</evidence>
<feature type="signal peptide" evidence="2">
    <location>
        <begin position="1"/>
        <end position="20"/>
    </location>
</feature>
<evidence type="ECO:0000313" key="3">
    <source>
        <dbReference type="EMBL" id="GAM01090.1"/>
    </source>
</evidence>
<dbReference type="OrthoDB" id="7585142at2"/>